<dbReference type="AlphaFoldDB" id="A0A8H7F179"/>
<name>A0A8H7F179_AGABI</name>
<protein>
    <submittedName>
        <fullName evidence="1">Uncharacterized protein</fullName>
    </submittedName>
</protein>
<dbReference type="EMBL" id="JABXXO010000008">
    <property type="protein sequence ID" value="KAF7771789.1"/>
    <property type="molecule type" value="Genomic_DNA"/>
</dbReference>
<gene>
    <name evidence="1" type="ORF">Agabi119p4_6100</name>
</gene>
<proteinExistence type="predicted"/>
<accession>A0A8H7F179</accession>
<sequence length="467" mass="54581">MTHDVQILPDYVASESTLFPPSFFIRCITSWRAISFEIMTMHPELEDAFDTGLSMSEVFKLFTKHHSGPIEKRIETDPFKFEKLDHNNDTFWDKWSPLFRCLQYTLWMSFVPVDEPFMNIHKALTREIILWLCDSKKKSNIYLISETLTSTRRTGHGYTRAHIFANVCYDAQRFGLPMRNRVYYQRGNINSLIGELAAHYPSYRRILARELIDNPGILKLSTRTRFRQLIHEPWQALQGCHPQSVIPPPVVVLRWASKALDDEFLCSILEFGSSPHSSSLLWIISIDSNIKLPIQDLLHPSVPFQYYRLPVCYEDTLVDAALILHYQFSVLRCRHKEMFDKDEVWPSEEERQFMEKISPPLTLYLTGVCQLERGDSDIVRVEPVSFSDRQFIDKCQGLAEQLELEHMQVPQDSKEFKEWVLLHVMKPKYVLLGFGDETVLAVLATREGYDRWNSGVHIYTSAMLHYM</sequence>
<evidence type="ECO:0000313" key="1">
    <source>
        <dbReference type="EMBL" id="KAF7771789.1"/>
    </source>
</evidence>
<reference evidence="1 2" key="1">
    <citation type="journal article" name="Sci. Rep.">
        <title>Telomere-to-telomere assembled and centromere annotated genomes of the two main subspecies of the button mushroom Agaricus bisporus reveal especially polymorphic chromosome ends.</title>
        <authorList>
            <person name="Sonnenberg A.S.M."/>
            <person name="Sedaghat-Telgerd N."/>
            <person name="Lavrijssen B."/>
            <person name="Ohm R.A."/>
            <person name="Hendrickx P.M."/>
            <person name="Scholtmeijer K."/>
            <person name="Baars J.J.P."/>
            <person name="van Peer A."/>
        </authorList>
    </citation>
    <scope>NUCLEOTIDE SEQUENCE [LARGE SCALE GENOMIC DNA]</scope>
    <source>
        <strain evidence="1 2">H119_p4</strain>
    </source>
</reference>
<dbReference type="Proteomes" id="UP000629468">
    <property type="component" value="Unassembled WGS sequence"/>
</dbReference>
<evidence type="ECO:0000313" key="2">
    <source>
        <dbReference type="Proteomes" id="UP000629468"/>
    </source>
</evidence>
<comment type="caution">
    <text evidence="1">The sequence shown here is derived from an EMBL/GenBank/DDBJ whole genome shotgun (WGS) entry which is preliminary data.</text>
</comment>
<organism evidence="1 2">
    <name type="scientific">Agaricus bisporus var. burnettii</name>
    <dbReference type="NCBI Taxonomy" id="192524"/>
    <lineage>
        <taxon>Eukaryota</taxon>
        <taxon>Fungi</taxon>
        <taxon>Dikarya</taxon>
        <taxon>Basidiomycota</taxon>
        <taxon>Agaricomycotina</taxon>
        <taxon>Agaricomycetes</taxon>
        <taxon>Agaricomycetidae</taxon>
        <taxon>Agaricales</taxon>
        <taxon>Agaricineae</taxon>
        <taxon>Agaricaceae</taxon>
        <taxon>Agaricus</taxon>
    </lineage>
</organism>